<dbReference type="Gene3D" id="3.30.420.10">
    <property type="entry name" value="Ribonuclease H-like superfamily/Ribonuclease H"/>
    <property type="match status" value="1"/>
</dbReference>
<keyword evidence="2" id="KW-1185">Reference proteome</keyword>
<dbReference type="AlphaFoldDB" id="A0A3M0IVY8"/>
<organism evidence="1 2">
    <name type="scientific">Hirundo rustica rustica</name>
    <dbReference type="NCBI Taxonomy" id="333673"/>
    <lineage>
        <taxon>Eukaryota</taxon>
        <taxon>Metazoa</taxon>
        <taxon>Chordata</taxon>
        <taxon>Craniata</taxon>
        <taxon>Vertebrata</taxon>
        <taxon>Euteleostomi</taxon>
        <taxon>Archelosauria</taxon>
        <taxon>Archosauria</taxon>
        <taxon>Dinosauria</taxon>
        <taxon>Saurischia</taxon>
        <taxon>Theropoda</taxon>
        <taxon>Coelurosauria</taxon>
        <taxon>Aves</taxon>
        <taxon>Neognathae</taxon>
        <taxon>Neoaves</taxon>
        <taxon>Telluraves</taxon>
        <taxon>Australaves</taxon>
        <taxon>Passeriformes</taxon>
        <taxon>Sylvioidea</taxon>
        <taxon>Hirundinidae</taxon>
        <taxon>Hirundo</taxon>
    </lineage>
</organism>
<evidence type="ECO:0000313" key="2">
    <source>
        <dbReference type="Proteomes" id="UP000269221"/>
    </source>
</evidence>
<dbReference type="Proteomes" id="UP000269221">
    <property type="component" value="Unassembled WGS sequence"/>
</dbReference>
<proteinExistence type="predicted"/>
<evidence type="ECO:0008006" key="3">
    <source>
        <dbReference type="Google" id="ProtNLM"/>
    </source>
</evidence>
<evidence type="ECO:0000313" key="1">
    <source>
        <dbReference type="EMBL" id="RMB92835.1"/>
    </source>
</evidence>
<accession>A0A3M0IVY8</accession>
<gene>
    <name evidence="1" type="ORF">DUI87_30729</name>
</gene>
<sequence length="211" mass="23954">MVANVLWGWLEKWKKTNRQCKGKPVLAAYEWKDIASQVEKQPVKVCHVDAHVPKSWANEEHQNNEQTTLKALSGGTFKNWEVNLAKATWMVNTQGSIIRAGPTQSAHLHTVDGEKMAKKMWKETVNKRNYCKYFLFISLFIGATYMDVQQKQLLKGLPAFERDNSSSLSGIICMFAESPFDSCMKVVYEDVEKHKAEDGALWNPASVRSAV</sequence>
<reference evidence="1 2" key="1">
    <citation type="submission" date="2018-07" db="EMBL/GenBank/DDBJ databases">
        <title>A high quality draft genome assembly of the barn swallow (H. rustica rustica).</title>
        <authorList>
            <person name="Formenti G."/>
            <person name="Chiara M."/>
            <person name="Poveda L."/>
            <person name="Francoijs K.-J."/>
            <person name="Bonisoli-Alquati A."/>
            <person name="Canova L."/>
            <person name="Gianfranceschi L."/>
            <person name="Horner D.S."/>
            <person name="Saino N."/>
        </authorList>
    </citation>
    <scope>NUCLEOTIDE SEQUENCE [LARGE SCALE GENOMIC DNA]</scope>
    <source>
        <strain evidence="1">Chelidonia</strain>
        <tissue evidence="1">Blood</tissue>
    </source>
</reference>
<dbReference type="InterPro" id="IPR036397">
    <property type="entry name" value="RNaseH_sf"/>
</dbReference>
<name>A0A3M0IVY8_HIRRU</name>
<dbReference type="EMBL" id="QRBI01000217">
    <property type="protein sequence ID" value="RMB92835.1"/>
    <property type="molecule type" value="Genomic_DNA"/>
</dbReference>
<dbReference type="OrthoDB" id="9950135at2759"/>
<dbReference type="GO" id="GO:0003676">
    <property type="term" value="F:nucleic acid binding"/>
    <property type="evidence" value="ECO:0007669"/>
    <property type="project" value="InterPro"/>
</dbReference>
<comment type="caution">
    <text evidence="1">The sequence shown here is derived from an EMBL/GenBank/DDBJ whole genome shotgun (WGS) entry which is preliminary data.</text>
</comment>
<protein>
    <recommendedName>
        <fullName evidence="3">RNase H type-1 domain-containing protein</fullName>
    </recommendedName>
</protein>